<evidence type="ECO:0000313" key="2">
    <source>
        <dbReference type="EMBL" id="MBC5662815.1"/>
    </source>
</evidence>
<accession>A0A8I0DU88</accession>
<dbReference type="RefSeq" id="WP_173783371.1">
    <property type="nucleotide sequence ID" value="NZ_JACOOX010000004.1"/>
</dbReference>
<organism evidence="2 3">
    <name type="scientific">Coprococcus hominis</name>
    <name type="common">ex Liu et al. 2022</name>
    <dbReference type="NCBI Taxonomy" id="2763039"/>
    <lineage>
        <taxon>Bacteria</taxon>
        <taxon>Bacillati</taxon>
        <taxon>Bacillota</taxon>
        <taxon>Clostridia</taxon>
        <taxon>Lachnospirales</taxon>
        <taxon>Lachnospiraceae</taxon>
        <taxon>Coprococcus</taxon>
    </lineage>
</organism>
<gene>
    <name evidence="2" type="ORF">H8S09_07910</name>
</gene>
<name>A0A8I0DU88_9FIRM</name>
<reference evidence="2 3" key="1">
    <citation type="submission" date="2020-08" db="EMBL/GenBank/DDBJ databases">
        <title>Genome public.</title>
        <authorList>
            <person name="Liu C."/>
            <person name="Sun Q."/>
        </authorList>
    </citation>
    <scope>NUCLEOTIDE SEQUENCE [LARGE SCALE GENOMIC DNA]</scope>
    <source>
        <strain evidence="2 3">NSJ-10</strain>
    </source>
</reference>
<sequence length="54" mass="6035">MHNKQKMDAARITGTASGKAWDNSGSMLVILVKWSLIAFHMFPHHFEMKGNGCC</sequence>
<dbReference type="Proteomes" id="UP000615234">
    <property type="component" value="Unassembled WGS sequence"/>
</dbReference>
<feature type="transmembrane region" description="Helical" evidence="1">
    <location>
        <begin position="21"/>
        <end position="42"/>
    </location>
</feature>
<comment type="caution">
    <text evidence="2">The sequence shown here is derived from an EMBL/GenBank/DDBJ whole genome shotgun (WGS) entry which is preliminary data.</text>
</comment>
<keyword evidence="1" id="KW-0812">Transmembrane</keyword>
<keyword evidence="1" id="KW-1133">Transmembrane helix</keyword>
<evidence type="ECO:0000313" key="3">
    <source>
        <dbReference type="Proteomes" id="UP000615234"/>
    </source>
</evidence>
<protein>
    <submittedName>
        <fullName evidence="2">Uncharacterized protein</fullName>
    </submittedName>
</protein>
<keyword evidence="3" id="KW-1185">Reference proteome</keyword>
<keyword evidence="1" id="KW-0472">Membrane</keyword>
<dbReference type="EMBL" id="JACOOX010000004">
    <property type="protein sequence ID" value="MBC5662815.1"/>
    <property type="molecule type" value="Genomic_DNA"/>
</dbReference>
<dbReference type="AlphaFoldDB" id="A0A8I0DU88"/>
<proteinExistence type="predicted"/>
<evidence type="ECO:0000256" key="1">
    <source>
        <dbReference type="SAM" id="Phobius"/>
    </source>
</evidence>